<dbReference type="EMBL" id="ML976989">
    <property type="protein sequence ID" value="KAF1957354.1"/>
    <property type="molecule type" value="Genomic_DNA"/>
</dbReference>
<feature type="domain" description="Nephrocystin 3-like N-terminal" evidence="2">
    <location>
        <begin position="42"/>
        <end position="216"/>
    </location>
</feature>
<reference evidence="3" key="1">
    <citation type="journal article" date="2020" name="Stud. Mycol.">
        <title>101 Dothideomycetes genomes: a test case for predicting lifestyles and emergence of pathogens.</title>
        <authorList>
            <person name="Haridas S."/>
            <person name="Albert R."/>
            <person name="Binder M."/>
            <person name="Bloem J."/>
            <person name="Labutti K."/>
            <person name="Salamov A."/>
            <person name="Andreopoulos B."/>
            <person name="Baker S."/>
            <person name="Barry K."/>
            <person name="Bills G."/>
            <person name="Bluhm B."/>
            <person name="Cannon C."/>
            <person name="Castanera R."/>
            <person name="Culley D."/>
            <person name="Daum C."/>
            <person name="Ezra D."/>
            <person name="Gonzalez J."/>
            <person name="Henrissat B."/>
            <person name="Kuo A."/>
            <person name="Liang C."/>
            <person name="Lipzen A."/>
            <person name="Lutzoni F."/>
            <person name="Magnuson J."/>
            <person name="Mondo S."/>
            <person name="Nolan M."/>
            <person name="Ohm R."/>
            <person name="Pangilinan J."/>
            <person name="Park H.-J."/>
            <person name="Ramirez L."/>
            <person name="Alfaro M."/>
            <person name="Sun H."/>
            <person name="Tritt A."/>
            <person name="Yoshinaga Y."/>
            <person name="Zwiers L.-H."/>
            <person name="Turgeon B."/>
            <person name="Goodwin S."/>
            <person name="Spatafora J."/>
            <person name="Crous P."/>
            <person name="Grigoriev I."/>
        </authorList>
    </citation>
    <scope>NUCLEOTIDE SEQUENCE</scope>
    <source>
        <strain evidence="3">CBS 675.92</strain>
    </source>
</reference>
<dbReference type="AlphaFoldDB" id="A0A6A5TYE0"/>
<dbReference type="Proteomes" id="UP000800035">
    <property type="component" value="Unassembled WGS sequence"/>
</dbReference>
<gene>
    <name evidence="3" type="ORF">CC80DRAFT_592634</name>
</gene>
<name>A0A6A5TYE0_9PLEO</name>
<dbReference type="PANTHER" id="PTHR40619:SF3">
    <property type="entry name" value="FUNGAL STAND N-TERMINAL GOODBYE DOMAIN-CONTAINING PROTEIN"/>
    <property type="match status" value="1"/>
</dbReference>
<dbReference type="Pfam" id="PF24883">
    <property type="entry name" value="NPHP3_N"/>
    <property type="match status" value="1"/>
</dbReference>
<dbReference type="OrthoDB" id="5419927at2759"/>
<organism evidence="3 4">
    <name type="scientific">Byssothecium circinans</name>
    <dbReference type="NCBI Taxonomy" id="147558"/>
    <lineage>
        <taxon>Eukaryota</taxon>
        <taxon>Fungi</taxon>
        <taxon>Dikarya</taxon>
        <taxon>Ascomycota</taxon>
        <taxon>Pezizomycotina</taxon>
        <taxon>Dothideomycetes</taxon>
        <taxon>Pleosporomycetidae</taxon>
        <taxon>Pleosporales</taxon>
        <taxon>Massarineae</taxon>
        <taxon>Massarinaceae</taxon>
        <taxon>Byssothecium</taxon>
    </lineage>
</organism>
<protein>
    <recommendedName>
        <fullName evidence="2">Nephrocystin 3-like N-terminal domain-containing protein</fullName>
    </recommendedName>
</protein>
<evidence type="ECO:0000259" key="2">
    <source>
        <dbReference type="Pfam" id="PF24883"/>
    </source>
</evidence>
<evidence type="ECO:0000313" key="4">
    <source>
        <dbReference type="Proteomes" id="UP000800035"/>
    </source>
</evidence>
<sequence>MENHGEITISILLCVLNSDPLLLFKDLEQIPYVGSNEFVDMLYNDEQLEDWCEDNKKSTSLFVDGLQSDNATHATSLVSSLSAKILKHEQLQKASAYVLGYFCGLRLEYNPKDPEEWLRKMMRSLIGQLLKTCENKGFGLDLSFLTFNDLPAIRTWDLQLLCRTFEILCFQLPAVSTLYCVFDYASACENEYFLKTLLQLVHHNAMKATVKMLFTSPGGNTVLRVAESELGVKIDKELYSRP</sequence>
<keyword evidence="1" id="KW-0677">Repeat</keyword>
<proteinExistence type="predicted"/>
<keyword evidence="4" id="KW-1185">Reference proteome</keyword>
<dbReference type="PANTHER" id="PTHR40619">
    <property type="entry name" value="FUNGAL STAND N-TERMINAL GOODBYE DOMAIN-CONTAINING PROTEIN"/>
    <property type="match status" value="1"/>
</dbReference>
<evidence type="ECO:0000313" key="3">
    <source>
        <dbReference type="EMBL" id="KAF1957354.1"/>
    </source>
</evidence>
<dbReference type="InterPro" id="IPR056884">
    <property type="entry name" value="NPHP3-like_N"/>
</dbReference>
<accession>A0A6A5TYE0</accession>
<evidence type="ECO:0000256" key="1">
    <source>
        <dbReference type="ARBA" id="ARBA00022737"/>
    </source>
</evidence>